<dbReference type="RefSeq" id="WP_016177835.1">
    <property type="nucleotide sequence ID" value="NZ_CP065535.1"/>
</dbReference>
<reference evidence="6 7" key="1">
    <citation type="submission" date="2017-09" db="EMBL/GenBank/DDBJ databases">
        <title>FDA dAtabase for Regulatory Grade micrObial Sequences (FDA-ARGOS): Supporting development and validation of Infectious Disease Dx tests.</title>
        <authorList>
            <person name="Minogue T."/>
            <person name="Wolcott M."/>
            <person name="Wasieloski L."/>
            <person name="Aguilar W."/>
            <person name="Moore D."/>
            <person name="Tallon L.J."/>
            <person name="Sadzewicz L."/>
            <person name="Ott S."/>
            <person name="Zhao X."/>
            <person name="Nagaraj S."/>
            <person name="Vavikolanu K."/>
            <person name="Aluvathingal J."/>
            <person name="Nadendla S."/>
            <person name="Sichtig H."/>
        </authorList>
    </citation>
    <scope>NUCLEOTIDE SEQUENCE [LARGE SCALE GENOMIC DNA]</scope>
    <source>
        <strain evidence="6 7">FDAARGOS_396</strain>
    </source>
</reference>
<keyword evidence="3" id="KW-0808">Transferase</keyword>
<evidence type="ECO:0000256" key="4">
    <source>
        <dbReference type="ARBA" id="ARBA00022741"/>
    </source>
</evidence>
<keyword evidence="5" id="KW-0067">ATP-binding</keyword>
<dbReference type="Gene3D" id="1.10.4200.10">
    <property type="entry name" value="Triphosphoribosyl-dephospho-CoA protein"/>
    <property type="match status" value="1"/>
</dbReference>
<comment type="catalytic activity">
    <reaction evidence="1">
        <text>3'-dephospho-CoA + ATP = 2'-(5''-triphospho-alpha-D-ribosyl)-3'-dephospho-CoA + adenine</text>
        <dbReference type="Rhea" id="RHEA:15117"/>
        <dbReference type="ChEBI" id="CHEBI:16708"/>
        <dbReference type="ChEBI" id="CHEBI:30616"/>
        <dbReference type="ChEBI" id="CHEBI:57328"/>
        <dbReference type="ChEBI" id="CHEBI:61378"/>
        <dbReference type="EC" id="2.4.2.52"/>
    </reaction>
</comment>
<accession>A0AB36SAK7</accession>
<dbReference type="Pfam" id="PF01874">
    <property type="entry name" value="CitG"/>
    <property type="match status" value="1"/>
</dbReference>
<organism evidence="6 7">
    <name type="scientific">Enterococcus durans</name>
    <dbReference type="NCBI Taxonomy" id="53345"/>
    <lineage>
        <taxon>Bacteria</taxon>
        <taxon>Bacillati</taxon>
        <taxon>Bacillota</taxon>
        <taxon>Bacilli</taxon>
        <taxon>Lactobacillales</taxon>
        <taxon>Enterococcaceae</taxon>
        <taxon>Enterococcus</taxon>
    </lineage>
</organism>
<evidence type="ECO:0000256" key="1">
    <source>
        <dbReference type="ARBA" id="ARBA00001210"/>
    </source>
</evidence>
<keyword evidence="4" id="KW-0547">Nucleotide-binding</keyword>
<name>A0AB36SAK7_9ENTE</name>
<dbReference type="AlphaFoldDB" id="A0AB36SAK7"/>
<dbReference type="PANTHER" id="PTHR30201:SF2">
    <property type="entry name" value="2-(5''-TRIPHOSPHORIBOSYL)-3'-DEPHOSPHOCOENZYME-A SYNTHASE"/>
    <property type="match status" value="1"/>
</dbReference>
<evidence type="ECO:0000256" key="3">
    <source>
        <dbReference type="ARBA" id="ARBA00022679"/>
    </source>
</evidence>
<dbReference type="GO" id="GO:0005524">
    <property type="term" value="F:ATP binding"/>
    <property type="evidence" value="ECO:0007669"/>
    <property type="project" value="UniProtKB-KW"/>
</dbReference>
<dbReference type="InterPro" id="IPR002736">
    <property type="entry name" value="CitG"/>
</dbReference>
<dbReference type="GO" id="GO:0046917">
    <property type="term" value="F:triphosphoribosyl-dephospho-CoA synthase activity"/>
    <property type="evidence" value="ECO:0007669"/>
    <property type="project" value="UniProtKB-EC"/>
</dbReference>
<evidence type="ECO:0000256" key="2">
    <source>
        <dbReference type="ARBA" id="ARBA00012074"/>
    </source>
</evidence>
<protein>
    <recommendedName>
        <fullName evidence="2">triphosphoribosyl-dephospho-CoA synthase</fullName>
        <ecNumber evidence="2">2.4.2.52</ecNumber>
    </recommendedName>
</protein>
<proteinExistence type="predicted"/>
<evidence type="ECO:0000313" key="6">
    <source>
        <dbReference type="EMBL" id="PEH45848.1"/>
    </source>
</evidence>
<comment type="caution">
    <text evidence="6">The sequence shown here is derived from an EMBL/GenBank/DDBJ whole genome shotgun (WGS) entry which is preliminary data.</text>
</comment>
<dbReference type="PANTHER" id="PTHR30201">
    <property type="entry name" value="TRIPHOSPHORIBOSYL-DEPHOSPHO-COA SYNTHASE"/>
    <property type="match status" value="1"/>
</dbReference>
<evidence type="ECO:0000313" key="7">
    <source>
        <dbReference type="Proteomes" id="UP000220669"/>
    </source>
</evidence>
<dbReference type="EC" id="2.4.2.52" evidence="2"/>
<dbReference type="EMBL" id="PDEB01000004">
    <property type="protein sequence ID" value="PEH45848.1"/>
    <property type="molecule type" value="Genomic_DNA"/>
</dbReference>
<gene>
    <name evidence="6" type="ORF">CRM96_12910</name>
</gene>
<sequence length="307" mass="34327">MREKQREMVAAQIAYSVEKALIAEVELSPKPGLVDAHSTGAHHDMDLSLFLRSAKSLTPFFKQMAIVSWNHPIDQELREKIAEIGRQAEKAMLKATNGVNTHKGAIWVMGLLSSVISQKISGNESLDYPQLFETVGKLAAFPDSKFQTKQKSHGLVVKKKYSVNGAYEEAVLGYPNLAHALTSYESFSTDSKEQKQLHMLLVLMSTIEDTCVLHRNDETTLFKMQKLAYDASKCLLPNPSFSELLRFCQKKQISPGGSADLLAAGIFLVEVKSWEKKAKETIVFSFNISKTYKHPVCYKNNPKKLGE</sequence>
<evidence type="ECO:0000256" key="5">
    <source>
        <dbReference type="ARBA" id="ARBA00022840"/>
    </source>
</evidence>
<dbReference type="Proteomes" id="UP000220669">
    <property type="component" value="Unassembled WGS sequence"/>
</dbReference>
<dbReference type="GO" id="GO:0051191">
    <property type="term" value="P:prosthetic group biosynthetic process"/>
    <property type="evidence" value="ECO:0007669"/>
    <property type="project" value="TreeGrafter"/>
</dbReference>